<accession>A0A2P2QIG2</accession>
<sequence length="34" mass="4032">MQRTRARKRMKTEWKLLSSVFVSSGKIPIAFKIH</sequence>
<protein>
    <submittedName>
        <fullName evidence="1">Uncharacterized protein</fullName>
    </submittedName>
</protein>
<dbReference type="EMBL" id="GGEC01086309">
    <property type="protein sequence ID" value="MBX66793.1"/>
    <property type="molecule type" value="Transcribed_RNA"/>
</dbReference>
<reference evidence="1" key="1">
    <citation type="submission" date="2018-02" db="EMBL/GenBank/DDBJ databases">
        <title>Rhizophora mucronata_Transcriptome.</title>
        <authorList>
            <person name="Meera S.P."/>
            <person name="Sreeshan A."/>
            <person name="Augustine A."/>
        </authorList>
    </citation>
    <scope>NUCLEOTIDE SEQUENCE</scope>
    <source>
        <tissue evidence="1">Leaf</tissue>
    </source>
</reference>
<dbReference type="AlphaFoldDB" id="A0A2P2QIG2"/>
<organism evidence="1">
    <name type="scientific">Rhizophora mucronata</name>
    <name type="common">Asiatic mangrove</name>
    <dbReference type="NCBI Taxonomy" id="61149"/>
    <lineage>
        <taxon>Eukaryota</taxon>
        <taxon>Viridiplantae</taxon>
        <taxon>Streptophyta</taxon>
        <taxon>Embryophyta</taxon>
        <taxon>Tracheophyta</taxon>
        <taxon>Spermatophyta</taxon>
        <taxon>Magnoliopsida</taxon>
        <taxon>eudicotyledons</taxon>
        <taxon>Gunneridae</taxon>
        <taxon>Pentapetalae</taxon>
        <taxon>rosids</taxon>
        <taxon>fabids</taxon>
        <taxon>Malpighiales</taxon>
        <taxon>Rhizophoraceae</taxon>
        <taxon>Rhizophora</taxon>
    </lineage>
</organism>
<name>A0A2P2QIG2_RHIMU</name>
<evidence type="ECO:0000313" key="1">
    <source>
        <dbReference type="EMBL" id="MBX66793.1"/>
    </source>
</evidence>
<proteinExistence type="predicted"/>